<proteinExistence type="inferred from homology"/>
<feature type="transmembrane region" description="Helical" evidence="8">
    <location>
        <begin position="255"/>
        <end position="274"/>
    </location>
</feature>
<dbReference type="InterPro" id="IPR000060">
    <property type="entry name" value="BCCT_transptr"/>
</dbReference>
<feature type="transmembrane region" description="Helical" evidence="8">
    <location>
        <begin position="51"/>
        <end position="69"/>
    </location>
</feature>
<evidence type="ECO:0000256" key="6">
    <source>
        <dbReference type="ARBA" id="ARBA00022989"/>
    </source>
</evidence>
<dbReference type="EMBL" id="CP003017">
    <property type="protein sequence ID" value="AEN90760.1"/>
    <property type="molecule type" value="Genomic_DNA"/>
</dbReference>
<keyword evidence="6 8" id="KW-1133">Transmembrane helix</keyword>
<organism evidence="9 10">
    <name type="scientific">Priestia megaterium (strain WSH-002)</name>
    <name type="common">Bacillus megaterium</name>
    <dbReference type="NCBI Taxonomy" id="1006007"/>
    <lineage>
        <taxon>Bacteria</taxon>
        <taxon>Bacillati</taxon>
        <taxon>Bacillota</taxon>
        <taxon>Bacilli</taxon>
        <taxon>Bacillales</taxon>
        <taxon>Bacillaceae</taxon>
        <taxon>Priestia</taxon>
    </lineage>
</organism>
<dbReference type="InterPro" id="IPR018093">
    <property type="entry name" value="BCCT_CS"/>
</dbReference>
<feature type="transmembrane region" description="Helical" evidence="8">
    <location>
        <begin position="466"/>
        <end position="490"/>
    </location>
</feature>
<keyword evidence="7 8" id="KW-0472">Membrane</keyword>
<feature type="transmembrane region" description="Helical" evidence="8">
    <location>
        <begin position="441"/>
        <end position="460"/>
    </location>
</feature>
<evidence type="ECO:0000313" key="10">
    <source>
        <dbReference type="Proteomes" id="UP000001283"/>
    </source>
</evidence>
<dbReference type="Pfam" id="PF02028">
    <property type="entry name" value="BCCT"/>
    <property type="match status" value="1"/>
</dbReference>
<feature type="transmembrane region" description="Helical" evidence="8">
    <location>
        <begin position="227"/>
        <end position="243"/>
    </location>
</feature>
<evidence type="ECO:0000256" key="5">
    <source>
        <dbReference type="ARBA" id="ARBA00022692"/>
    </source>
</evidence>
<dbReference type="RefSeq" id="WP_014460996.1">
    <property type="nucleotide sequence ID" value="NC_017138.1"/>
</dbReference>
<feature type="transmembrane region" description="Helical" evidence="8">
    <location>
        <begin position="316"/>
        <end position="334"/>
    </location>
</feature>
<evidence type="ECO:0000256" key="3">
    <source>
        <dbReference type="ARBA" id="ARBA00022448"/>
    </source>
</evidence>
<gene>
    <name evidence="9" type="primary">opuD2</name>
    <name evidence="9" type="ORF">BMWSH_3879</name>
</gene>
<dbReference type="KEGG" id="bmh:BMWSH_3879"/>
<dbReference type="PANTHER" id="PTHR30047">
    <property type="entry name" value="HIGH-AFFINITY CHOLINE TRANSPORT PROTEIN-RELATED"/>
    <property type="match status" value="1"/>
</dbReference>
<accession>A0A8D3X1J8</accession>
<evidence type="ECO:0000313" key="9">
    <source>
        <dbReference type="EMBL" id="AEN90760.1"/>
    </source>
</evidence>
<dbReference type="GO" id="GO:0022857">
    <property type="term" value="F:transmembrane transporter activity"/>
    <property type="evidence" value="ECO:0007669"/>
    <property type="project" value="InterPro"/>
</dbReference>
<dbReference type="GO" id="GO:0005886">
    <property type="term" value="C:plasma membrane"/>
    <property type="evidence" value="ECO:0007669"/>
    <property type="project" value="UniProtKB-SubCell"/>
</dbReference>
<dbReference type="PROSITE" id="PS01303">
    <property type="entry name" value="BCCT"/>
    <property type="match status" value="1"/>
</dbReference>
<evidence type="ECO:0000256" key="2">
    <source>
        <dbReference type="ARBA" id="ARBA00005658"/>
    </source>
</evidence>
<keyword evidence="5 8" id="KW-0812">Transmembrane</keyword>
<feature type="transmembrane region" description="Helical" evidence="8">
    <location>
        <begin position="346"/>
        <end position="371"/>
    </location>
</feature>
<evidence type="ECO:0000256" key="7">
    <source>
        <dbReference type="ARBA" id="ARBA00023136"/>
    </source>
</evidence>
<feature type="transmembrane region" description="Helical" evidence="8">
    <location>
        <begin position="7"/>
        <end position="24"/>
    </location>
</feature>
<comment type="similarity">
    <text evidence="2">Belongs to the BCCT transporter (TC 2.A.15) family.</text>
</comment>
<keyword evidence="4" id="KW-1003">Cell membrane</keyword>
<sequence>MKKLTPVFIISVIIAAVFIVWGVIPESVLGSAALTPVTSAIHSFIIEKFGWYYLLAATLFLVFTLYLIFSKYGNIKLGKPDEKPQYGYVSWFAMLFSAGMGIGLVFWGVSEPINHFHTPPSGEGGTAESARAALRYSFFHWGLHPWAIYSVLALALAYFQFRKGYPFIISNILRPLLGKRVDGPLGTTINVIAVFATVFGVATSLGLGAIQITGGASYLSPSIDNNFTTQLIVIIIVTFLFMLSAQTGLNKGIKYLSNINIVLAILLMLFLLFAGPTNFIMDLFVTTIGSYIQNLPSMSFRLSPFDNSTWVQDWTIFYWAWWIAWAPFVGTFIARISRGRTIREFLIGVLAVPTVFGGLWFAVFGGSGVYLDFFKDLPVMDVINNKGTEVALFYVLEQFPFGTFMSIVAICLIATFFITSADSATFVLGMQTTNGDLNPSGSIKLTWGLIQSLTAIILLWTGGLDALQTAAIIAALPFSIVLVLTVFSLMKAFKEEAALKKEKNLCNIKKGLLI</sequence>
<feature type="transmembrane region" description="Helical" evidence="8">
    <location>
        <begin position="143"/>
        <end position="161"/>
    </location>
</feature>
<comment type="subcellular location">
    <subcellularLocation>
        <location evidence="1">Cell membrane</location>
        <topology evidence="1">Multi-pass membrane protein</topology>
    </subcellularLocation>
</comment>
<dbReference type="AlphaFoldDB" id="A0A8D3X1J8"/>
<feature type="transmembrane region" description="Helical" evidence="8">
    <location>
        <begin position="404"/>
        <end position="429"/>
    </location>
</feature>
<evidence type="ECO:0000256" key="8">
    <source>
        <dbReference type="SAM" id="Phobius"/>
    </source>
</evidence>
<protein>
    <submittedName>
        <fullName evidence="9">Choline/carnitine/betaine transporter</fullName>
    </submittedName>
</protein>
<evidence type="ECO:0000256" key="1">
    <source>
        <dbReference type="ARBA" id="ARBA00004651"/>
    </source>
</evidence>
<name>A0A8D3X1J8_PRIMW</name>
<dbReference type="NCBIfam" id="TIGR00842">
    <property type="entry name" value="bcct"/>
    <property type="match status" value="1"/>
</dbReference>
<evidence type="ECO:0000256" key="4">
    <source>
        <dbReference type="ARBA" id="ARBA00022475"/>
    </source>
</evidence>
<dbReference type="Proteomes" id="UP000001283">
    <property type="component" value="Chromosome"/>
</dbReference>
<feature type="transmembrane region" description="Helical" evidence="8">
    <location>
        <begin position="89"/>
        <end position="109"/>
    </location>
</feature>
<reference evidence="9 10" key="1">
    <citation type="journal article" date="2011" name="J. Bacteriol.">
        <title>Complete genome sequence of the industrial strain Bacillus megaterium WSH-002.</title>
        <authorList>
            <person name="Liu L."/>
            <person name="Li Y."/>
            <person name="Zhang J."/>
            <person name="Zou W."/>
            <person name="Zhou Z."/>
            <person name="Liu J."/>
            <person name="Li X."/>
            <person name="Wang L."/>
            <person name="Chen J."/>
        </authorList>
    </citation>
    <scope>NUCLEOTIDE SEQUENCE [LARGE SCALE GENOMIC DNA]</scope>
    <source>
        <strain evidence="9 10">WSH-002</strain>
    </source>
</reference>
<feature type="transmembrane region" description="Helical" evidence="8">
    <location>
        <begin position="182"/>
        <end position="207"/>
    </location>
</feature>
<dbReference type="PANTHER" id="PTHR30047:SF7">
    <property type="entry name" value="HIGH-AFFINITY CHOLINE TRANSPORT PROTEIN"/>
    <property type="match status" value="1"/>
</dbReference>
<keyword evidence="3" id="KW-0813">Transport</keyword>